<organism evidence="2 3">
    <name type="scientific">Aphanomyces stellatus</name>
    <dbReference type="NCBI Taxonomy" id="120398"/>
    <lineage>
        <taxon>Eukaryota</taxon>
        <taxon>Sar</taxon>
        <taxon>Stramenopiles</taxon>
        <taxon>Oomycota</taxon>
        <taxon>Saprolegniomycetes</taxon>
        <taxon>Saprolegniales</taxon>
        <taxon>Verrucalvaceae</taxon>
        <taxon>Aphanomyces</taxon>
    </lineage>
</organism>
<proteinExistence type="predicted"/>
<protein>
    <submittedName>
        <fullName evidence="2">Aste57867_23365 protein</fullName>
    </submittedName>
</protein>
<evidence type="ECO:0000313" key="1">
    <source>
        <dbReference type="EMBL" id="KAF0684645.1"/>
    </source>
</evidence>
<evidence type="ECO:0000313" key="3">
    <source>
        <dbReference type="Proteomes" id="UP000332933"/>
    </source>
</evidence>
<keyword evidence="3" id="KW-1185">Reference proteome</keyword>
<sequence>MGAESMLEDEAREDWISRGFAMKDFSMKKMTAIWDKEDEEEINREKKKKLIQHKHKPLAEDIKGVLSKVQAEVASLSAGVKETLKQYEPVILRDRRWLREHISLVHRMDEECVKYKQLKLQSHSAYIKTSKEDEAKSEERHARIEHKAPLLRRLREMKDEADRRDRADATAELEARCVTRQS</sequence>
<dbReference type="EMBL" id="CAADRA010007293">
    <property type="protein sequence ID" value="VFU00011.1"/>
    <property type="molecule type" value="Genomic_DNA"/>
</dbReference>
<evidence type="ECO:0000313" key="2">
    <source>
        <dbReference type="EMBL" id="VFU00011.1"/>
    </source>
</evidence>
<dbReference type="EMBL" id="VJMH01007267">
    <property type="protein sequence ID" value="KAF0684645.1"/>
    <property type="molecule type" value="Genomic_DNA"/>
</dbReference>
<accession>A0A485LMK3</accession>
<reference evidence="2 3" key="1">
    <citation type="submission" date="2019-03" db="EMBL/GenBank/DDBJ databases">
        <authorList>
            <person name="Gaulin E."/>
            <person name="Dumas B."/>
        </authorList>
    </citation>
    <scope>NUCLEOTIDE SEQUENCE [LARGE SCALE GENOMIC DNA]</scope>
    <source>
        <strain evidence="2">CBS 568.67</strain>
    </source>
</reference>
<name>A0A485LMK3_9STRA</name>
<reference evidence="1" key="2">
    <citation type="submission" date="2019-06" db="EMBL/GenBank/DDBJ databases">
        <title>Genomics analysis of Aphanomyces spp. identifies a new class of oomycete effector associated with host adaptation.</title>
        <authorList>
            <person name="Gaulin E."/>
        </authorList>
    </citation>
    <scope>NUCLEOTIDE SEQUENCE</scope>
    <source>
        <strain evidence="1">CBS 578.67</strain>
    </source>
</reference>
<dbReference type="AlphaFoldDB" id="A0A485LMK3"/>
<dbReference type="Proteomes" id="UP000332933">
    <property type="component" value="Unassembled WGS sequence"/>
</dbReference>
<gene>
    <name evidence="2" type="primary">Aste57867_23365</name>
    <name evidence="1" type="ORF">As57867_023294</name>
    <name evidence="2" type="ORF">ASTE57867_23365</name>
</gene>